<dbReference type="Gene3D" id="3.10.350.10">
    <property type="entry name" value="LysM domain"/>
    <property type="match status" value="1"/>
</dbReference>
<dbReference type="CDD" id="cd02696">
    <property type="entry name" value="MurNAc-LAA"/>
    <property type="match status" value="1"/>
</dbReference>
<evidence type="ECO:0000313" key="3">
    <source>
        <dbReference type="Proteomes" id="UP000199433"/>
    </source>
</evidence>
<evidence type="ECO:0000259" key="1">
    <source>
        <dbReference type="PROSITE" id="PS51782"/>
    </source>
</evidence>
<keyword evidence="3" id="KW-1185">Reference proteome</keyword>
<dbReference type="InterPro" id="IPR018392">
    <property type="entry name" value="LysM"/>
</dbReference>
<dbReference type="AlphaFoldDB" id="A0A1G8VNK4"/>
<proteinExistence type="predicted"/>
<dbReference type="Proteomes" id="UP000199433">
    <property type="component" value="Unassembled WGS sequence"/>
</dbReference>
<dbReference type="RefSeq" id="WP_091264313.1">
    <property type="nucleotide sequence ID" value="NZ_FNFK01000002.1"/>
</dbReference>
<dbReference type="PROSITE" id="PS51782">
    <property type="entry name" value="LYSM"/>
    <property type="match status" value="1"/>
</dbReference>
<dbReference type="OrthoDB" id="2195319at2"/>
<accession>A0A1G8VNK4</accession>
<dbReference type="GO" id="GO:0030288">
    <property type="term" value="C:outer membrane-bounded periplasmic space"/>
    <property type="evidence" value="ECO:0007669"/>
    <property type="project" value="TreeGrafter"/>
</dbReference>
<dbReference type="PANTHER" id="PTHR30404:SF8">
    <property type="entry name" value="AUTOLYSIN PH-RELATED"/>
    <property type="match status" value="1"/>
</dbReference>
<organism evidence="2 3">
    <name type="scientific">Alkalibacterium thalassium</name>
    <dbReference type="NCBI Taxonomy" id="426701"/>
    <lineage>
        <taxon>Bacteria</taxon>
        <taxon>Bacillati</taxon>
        <taxon>Bacillota</taxon>
        <taxon>Bacilli</taxon>
        <taxon>Lactobacillales</taxon>
        <taxon>Carnobacteriaceae</taxon>
        <taxon>Alkalibacterium</taxon>
    </lineage>
</organism>
<dbReference type="InterPro" id="IPR002508">
    <property type="entry name" value="MurNAc-LAA_cat"/>
</dbReference>
<dbReference type="EMBL" id="FNFK01000002">
    <property type="protein sequence ID" value="SDJ67497.1"/>
    <property type="molecule type" value="Genomic_DNA"/>
</dbReference>
<dbReference type="SUPFAM" id="SSF54106">
    <property type="entry name" value="LysM domain"/>
    <property type="match status" value="1"/>
</dbReference>
<dbReference type="CDD" id="cd00118">
    <property type="entry name" value="LysM"/>
    <property type="match status" value="1"/>
</dbReference>
<dbReference type="Gene3D" id="3.40.630.40">
    <property type="entry name" value="Zn-dependent exopeptidases"/>
    <property type="match status" value="1"/>
</dbReference>
<gene>
    <name evidence="2" type="ORF">SAMN04488098_100238</name>
</gene>
<protein>
    <submittedName>
        <fullName evidence="2">N-acetylmuramoyl-L-alanine amidase</fullName>
    </submittedName>
</protein>
<dbReference type="SMART" id="SM00257">
    <property type="entry name" value="LysM"/>
    <property type="match status" value="1"/>
</dbReference>
<dbReference type="Pfam" id="PF01476">
    <property type="entry name" value="LysM"/>
    <property type="match status" value="1"/>
</dbReference>
<dbReference type="STRING" id="426701.SAMN04488098_100238"/>
<dbReference type="SUPFAM" id="SSF53187">
    <property type="entry name" value="Zn-dependent exopeptidases"/>
    <property type="match status" value="1"/>
</dbReference>
<dbReference type="SMART" id="SM00646">
    <property type="entry name" value="Ami_3"/>
    <property type="match status" value="1"/>
</dbReference>
<sequence>MSKVYLIIAGHGHQRDGSFDPGATGFITKGEYRYMVENLFPLMKKYVPKDAKVIFYDEKKVSNHGNLVQLVNEHKADEVIEFHFDAFTNQARGGHVIIHSDYSPDDMDLRIRDAIGSMVGLRFTHRGHQGISGRSNLFNVNVARNNGITYRLLELGFGTNRTDADIMLQRTDEYAKKLVEAIINAKVEDSKPAKEPAKPLGHSYTVQAGDTLSAIAKKYNTTAAELAKFNELSDPNLIRVGEDIEIPIAVSGPAPQPVVRPSSTPKPAPRPQVTQLAIDGSFGPATTRRLQQVLGTQVTGAIGGQQRTAITENIAAVRFGSGGSMVVREMQRRLNLPSNQRGGLFGPLTLRALQRRMGTPVTGAISRTNSAVVKELQRRLNQNRF</sequence>
<dbReference type="Pfam" id="PF01520">
    <property type="entry name" value="Amidase_3"/>
    <property type="match status" value="1"/>
</dbReference>
<dbReference type="GO" id="GO:0008745">
    <property type="term" value="F:N-acetylmuramoyl-L-alanine amidase activity"/>
    <property type="evidence" value="ECO:0007669"/>
    <property type="project" value="InterPro"/>
</dbReference>
<dbReference type="InterPro" id="IPR050695">
    <property type="entry name" value="N-acetylmuramoyl_amidase_3"/>
</dbReference>
<name>A0A1G8VNK4_9LACT</name>
<evidence type="ECO:0000313" key="2">
    <source>
        <dbReference type="EMBL" id="SDJ67497.1"/>
    </source>
</evidence>
<reference evidence="3" key="1">
    <citation type="submission" date="2016-10" db="EMBL/GenBank/DDBJ databases">
        <authorList>
            <person name="Varghese N."/>
            <person name="Submissions S."/>
        </authorList>
    </citation>
    <scope>NUCLEOTIDE SEQUENCE [LARGE SCALE GENOMIC DNA]</scope>
    <source>
        <strain evidence="3">DSM 19181</strain>
    </source>
</reference>
<dbReference type="GO" id="GO:0009253">
    <property type="term" value="P:peptidoglycan catabolic process"/>
    <property type="evidence" value="ECO:0007669"/>
    <property type="project" value="InterPro"/>
</dbReference>
<dbReference type="PANTHER" id="PTHR30404">
    <property type="entry name" value="N-ACETYLMURAMOYL-L-ALANINE AMIDASE"/>
    <property type="match status" value="1"/>
</dbReference>
<feature type="domain" description="LysM" evidence="1">
    <location>
        <begin position="202"/>
        <end position="246"/>
    </location>
</feature>
<dbReference type="InterPro" id="IPR036779">
    <property type="entry name" value="LysM_dom_sf"/>
</dbReference>